<protein>
    <submittedName>
        <fullName evidence="5">Sigma-B regulation protein RsbU (Phosphoserine phosphatase)</fullName>
    </submittedName>
</protein>
<comment type="caution">
    <text evidence="5">The sequence shown here is derived from an EMBL/GenBank/DDBJ whole genome shotgun (WGS) entry which is preliminary data.</text>
</comment>
<dbReference type="SUPFAM" id="SSF81606">
    <property type="entry name" value="PP2C-like"/>
    <property type="match status" value="1"/>
</dbReference>
<evidence type="ECO:0000313" key="5">
    <source>
        <dbReference type="EMBL" id="PZX41946.1"/>
    </source>
</evidence>
<dbReference type="SMART" id="SM00331">
    <property type="entry name" value="PP2C_SIG"/>
    <property type="match status" value="1"/>
</dbReference>
<name>A0A2W7Q2P3_9RHOB</name>
<dbReference type="CDD" id="cd17574">
    <property type="entry name" value="REC_OmpR"/>
    <property type="match status" value="1"/>
</dbReference>
<gene>
    <name evidence="5" type="ORF">LY56_02237</name>
</gene>
<dbReference type="SMART" id="SM00448">
    <property type="entry name" value="REC"/>
    <property type="match status" value="1"/>
</dbReference>
<dbReference type="GO" id="GO:0016791">
    <property type="term" value="F:phosphatase activity"/>
    <property type="evidence" value="ECO:0007669"/>
    <property type="project" value="TreeGrafter"/>
</dbReference>
<sequence length="430" mass="47524">MPHKVTKPTIRPDAQKVALIVDDSRAQRLIFAKHLQGWGYRTHEAGSGLHALEACSTQHFDLILSDWMMPEMDGLEFCRAFRAMQGDRYSYFILLTSKNDKTAVAEGLDVGADDFLPKPVSPVELRARITAGERLLAMEREVRAALEELQNLYDALDRDLMEARRLQQSLIRKRQHNFEGNTLSLLLQSSGHVGGDMVGTFIISTARIGVYAIDVSGHGVAAAMLGARVAGLFSGGEHHQNIVLIRDPGTGKPRAGAPHEVAARINDLMLEEFDTETYLTVVYADIDLRTGRLRLVQAGHPHPVIQRADGRIEYIGEGGLPIGLIPNASFATIEAQLMPGDRLLLYSDGITECTNQHAEEFGEEGLKTALAKLAHLKGVEFVDALKWELLHWSGKDEFEDDVSGALFEFNHAMQAPNAPPRYYRGVPVET</sequence>
<dbReference type="Gene3D" id="3.40.50.2300">
    <property type="match status" value="1"/>
</dbReference>
<dbReference type="InterPro" id="IPR001789">
    <property type="entry name" value="Sig_transdc_resp-reg_receiver"/>
</dbReference>
<keyword evidence="1" id="KW-0378">Hydrolase</keyword>
<organism evidence="5 6">
    <name type="scientific">Roseinatronobacter thiooxidans</name>
    <dbReference type="NCBI Taxonomy" id="121821"/>
    <lineage>
        <taxon>Bacteria</taxon>
        <taxon>Pseudomonadati</taxon>
        <taxon>Pseudomonadota</taxon>
        <taxon>Alphaproteobacteria</taxon>
        <taxon>Rhodobacterales</taxon>
        <taxon>Paracoccaceae</taxon>
        <taxon>Roseinatronobacter</taxon>
    </lineage>
</organism>
<dbReference type="SUPFAM" id="SSF52172">
    <property type="entry name" value="CheY-like"/>
    <property type="match status" value="1"/>
</dbReference>
<feature type="modified residue" description="4-aspartylphosphate" evidence="2">
    <location>
        <position position="66"/>
    </location>
</feature>
<accession>A0A2W7Q2P3</accession>
<dbReference type="Gene3D" id="3.60.40.10">
    <property type="entry name" value="PPM-type phosphatase domain"/>
    <property type="match status" value="1"/>
</dbReference>
<keyword evidence="3" id="KW-0175">Coiled coil</keyword>
<dbReference type="InterPro" id="IPR001932">
    <property type="entry name" value="PPM-type_phosphatase-like_dom"/>
</dbReference>
<evidence type="ECO:0000256" key="1">
    <source>
        <dbReference type="ARBA" id="ARBA00022801"/>
    </source>
</evidence>
<evidence type="ECO:0000256" key="2">
    <source>
        <dbReference type="PROSITE-ProRule" id="PRU00169"/>
    </source>
</evidence>
<dbReference type="Pfam" id="PF07228">
    <property type="entry name" value="SpoIIE"/>
    <property type="match status" value="1"/>
</dbReference>
<dbReference type="PROSITE" id="PS50110">
    <property type="entry name" value="RESPONSE_REGULATORY"/>
    <property type="match status" value="1"/>
</dbReference>
<evidence type="ECO:0000256" key="3">
    <source>
        <dbReference type="SAM" id="Coils"/>
    </source>
</evidence>
<dbReference type="InterPro" id="IPR052016">
    <property type="entry name" value="Bact_Sigma-Reg"/>
</dbReference>
<dbReference type="AlphaFoldDB" id="A0A2W7Q2P3"/>
<keyword evidence="2" id="KW-0597">Phosphoprotein</keyword>
<dbReference type="InterPro" id="IPR036457">
    <property type="entry name" value="PPM-type-like_dom_sf"/>
</dbReference>
<keyword evidence="6" id="KW-1185">Reference proteome</keyword>
<dbReference type="PANTHER" id="PTHR43156:SF2">
    <property type="entry name" value="STAGE II SPORULATION PROTEIN E"/>
    <property type="match status" value="1"/>
</dbReference>
<dbReference type="EMBL" id="QKZQ01000010">
    <property type="protein sequence ID" value="PZX41946.1"/>
    <property type="molecule type" value="Genomic_DNA"/>
</dbReference>
<evidence type="ECO:0000259" key="4">
    <source>
        <dbReference type="PROSITE" id="PS50110"/>
    </source>
</evidence>
<dbReference type="InterPro" id="IPR011006">
    <property type="entry name" value="CheY-like_superfamily"/>
</dbReference>
<dbReference type="Pfam" id="PF00072">
    <property type="entry name" value="Response_reg"/>
    <property type="match status" value="1"/>
</dbReference>
<evidence type="ECO:0000313" key="6">
    <source>
        <dbReference type="Proteomes" id="UP000249364"/>
    </source>
</evidence>
<dbReference type="Proteomes" id="UP000249364">
    <property type="component" value="Unassembled WGS sequence"/>
</dbReference>
<proteinExistence type="predicted"/>
<feature type="domain" description="Response regulatory" evidence="4">
    <location>
        <begin position="17"/>
        <end position="133"/>
    </location>
</feature>
<dbReference type="STRING" id="121821.GCA_001870675_03201"/>
<dbReference type="GO" id="GO:0000160">
    <property type="term" value="P:phosphorelay signal transduction system"/>
    <property type="evidence" value="ECO:0007669"/>
    <property type="project" value="InterPro"/>
</dbReference>
<dbReference type="PANTHER" id="PTHR43156">
    <property type="entry name" value="STAGE II SPORULATION PROTEIN E-RELATED"/>
    <property type="match status" value="1"/>
</dbReference>
<reference evidence="5 6" key="1">
    <citation type="submission" date="2018-06" db="EMBL/GenBank/DDBJ databases">
        <title>Genomic Encyclopedia of Archaeal and Bacterial Type Strains, Phase II (KMG-II): from individual species to whole genera.</title>
        <authorList>
            <person name="Goeker M."/>
        </authorList>
    </citation>
    <scope>NUCLEOTIDE SEQUENCE [LARGE SCALE GENOMIC DNA]</scope>
    <source>
        <strain evidence="5 6">DSM 13087</strain>
    </source>
</reference>
<feature type="coiled-coil region" evidence="3">
    <location>
        <begin position="135"/>
        <end position="166"/>
    </location>
</feature>